<keyword evidence="1" id="KW-0472">Membrane</keyword>
<name>A0A1F5NB70_9BACT</name>
<dbReference type="AlphaFoldDB" id="A0A1F5NB70"/>
<feature type="transmembrane region" description="Helical" evidence="1">
    <location>
        <begin position="58"/>
        <end position="80"/>
    </location>
</feature>
<evidence type="ECO:0000256" key="1">
    <source>
        <dbReference type="SAM" id="Phobius"/>
    </source>
</evidence>
<reference evidence="2 3" key="1">
    <citation type="journal article" date="2016" name="Nat. Commun.">
        <title>Thousands of microbial genomes shed light on interconnected biogeochemical processes in an aquifer system.</title>
        <authorList>
            <person name="Anantharaman K."/>
            <person name="Brown C.T."/>
            <person name="Hug L.A."/>
            <person name="Sharon I."/>
            <person name="Castelle C.J."/>
            <person name="Probst A.J."/>
            <person name="Thomas B.C."/>
            <person name="Singh A."/>
            <person name="Wilkins M.J."/>
            <person name="Karaoz U."/>
            <person name="Brodie E.L."/>
            <person name="Williams K.H."/>
            <person name="Hubbard S.S."/>
            <person name="Banfield J.F."/>
        </authorList>
    </citation>
    <scope>NUCLEOTIDE SEQUENCE [LARGE SCALE GENOMIC DNA]</scope>
</reference>
<feature type="transmembrane region" description="Helical" evidence="1">
    <location>
        <begin position="27"/>
        <end position="46"/>
    </location>
</feature>
<organism evidence="2 3">
    <name type="scientific">Candidatus Doudnabacteria bacterium RIFCSPHIGHO2_01_52_17</name>
    <dbReference type="NCBI Taxonomy" id="1817820"/>
    <lineage>
        <taxon>Bacteria</taxon>
        <taxon>Candidatus Doudnaibacteriota</taxon>
    </lineage>
</organism>
<dbReference type="Proteomes" id="UP000176547">
    <property type="component" value="Unassembled WGS sequence"/>
</dbReference>
<dbReference type="EMBL" id="MFEG01000043">
    <property type="protein sequence ID" value="OGE74808.1"/>
    <property type="molecule type" value="Genomic_DNA"/>
</dbReference>
<sequence>MPDFTKLWDSIYLFGPVPTDFTRSDAVFFWTAVVFVAAAAAVKVFTMMRDQKLSPRRYLLSRFFHLLLTTGLLVLLWAGFRFETIPLLSTRIIALGLFAIGLVWFGFIARFFFGDFRIRQKLWEDEAIKRKYLSH</sequence>
<gene>
    <name evidence="2" type="ORF">A3K06_00115</name>
</gene>
<proteinExistence type="predicted"/>
<keyword evidence="1" id="KW-1133">Transmembrane helix</keyword>
<feature type="transmembrane region" description="Helical" evidence="1">
    <location>
        <begin position="92"/>
        <end position="113"/>
    </location>
</feature>
<accession>A0A1F5NB70</accession>
<evidence type="ECO:0000313" key="2">
    <source>
        <dbReference type="EMBL" id="OGE74808.1"/>
    </source>
</evidence>
<comment type="caution">
    <text evidence="2">The sequence shown here is derived from an EMBL/GenBank/DDBJ whole genome shotgun (WGS) entry which is preliminary data.</text>
</comment>
<protein>
    <submittedName>
        <fullName evidence="2">Uncharacterized protein</fullName>
    </submittedName>
</protein>
<keyword evidence="1" id="KW-0812">Transmembrane</keyword>
<evidence type="ECO:0000313" key="3">
    <source>
        <dbReference type="Proteomes" id="UP000176547"/>
    </source>
</evidence>